<proteinExistence type="predicted"/>
<reference evidence="1 2" key="1">
    <citation type="submission" date="2018-06" db="EMBL/GenBank/DDBJ databases">
        <title>Paenibacillus imtechensis sp. nov.</title>
        <authorList>
            <person name="Pinnaka A.K."/>
            <person name="Singh H."/>
            <person name="Kaur M."/>
        </authorList>
    </citation>
    <scope>NUCLEOTIDE SEQUENCE [LARGE SCALE GENOMIC DNA]</scope>
    <source>
        <strain evidence="1 2">SMB1</strain>
    </source>
</reference>
<dbReference type="RefSeq" id="WP_111147797.1">
    <property type="nucleotide sequence ID" value="NZ_QKRB01000051.1"/>
</dbReference>
<protein>
    <submittedName>
        <fullName evidence="1">Uncharacterized protein</fullName>
    </submittedName>
</protein>
<dbReference type="EMBL" id="QKRB01000051">
    <property type="protein sequence ID" value="PZD94575.1"/>
    <property type="molecule type" value="Genomic_DNA"/>
</dbReference>
<accession>A0A2W1LHZ8</accession>
<gene>
    <name evidence="1" type="ORF">DNH61_16540</name>
</gene>
<organism evidence="1 2">
    <name type="scientific">Paenibacillus sambharensis</name>
    <dbReference type="NCBI Taxonomy" id="1803190"/>
    <lineage>
        <taxon>Bacteria</taxon>
        <taxon>Bacillati</taxon>
        <taxon>Bacillota</taxon>
        <taxon>Bacilli</taxon>
        <taxon>Bacillales</taxon>
        <taxon>Paenibacillaceae</taxon>
        <taxon>Paenibacillus</taxon>
    </lineage>
</organism>
<evidence type="ECO:0000313" key="2">
    <source>
        <dbReference type="Proteomes" id="UP000249522"/>
    </source>
</evidence>
<dbReference type="SUPFAM" id="SSF56837">
    <property type="entry name" value="Colicin"/>
    <property type="match status" value="1"/>
</dbReference>
<sequence length="402" mass="42922">MSRISIQPGTVLDSTAALNRVSSIMSNAAGVISAVKSGVDGQIQARRGIGGRLVQASRTASDLNKMLSELSDFVNQSVSRYVKADQSISRKAQYVGLLSGSSVWDVSIHAYSLLLGDRRPFIAARNALLLYASNALNSGKRLRLAKDLGLKFVRNADGSISVRMTKAKITSNQDYFKYRKMMSEALGGTAKWNREFLTRLAKEGVPIYDPKRGYYRSNANKLSNTRLGDLGRYVEAVKNSRGQAMRSATKAAFIDNLKVWESFTGWKDASAMTRVGKGVGVAGIGLTVFDNVVDNFYVQQTGEWRAEPGKVKEFVVDTAVDVGTAAGSAAAGAVIGSFFLPPAGTVVGAAAGAGINFVLNTKMIGDPPQSVVDVTKNAANAAVDKIGDAAGSITKKLDKIFW</sequence>
<keyword evidence="2" id="KW-1185">Reference proteome</keyword>
<dbReference type="OrthoDB" id="2882196at2"/>
<dbReference type="Proteomes" id="UP000249522">
    <property type="component" value="Unassembled WGS sequence"/>
</dbReference>
<comment type="caution">
    <text evidence="1">The sequence shown here is derived from an EMBL/GenBank/DDBJ whole genome shotgun (WGS) entry which is preliminary data.</text>
</comment>
<name>A0A2W1LHZ8_9BACL</name>
<dbReference type="AlphaFoldDB" id="A0A2W1LHZ8"/>
<evidence type="ECO:0000313" key="1">
    <source>
        <dbReference type="EMBL" id="PZD94575.1"/>
    </source>
</evidence>